<feature type="region of interest" description="Disordered" evidence="1">
    <location>
        <begin position="77"/>
        <end position="112"/>
    </location>
</feature>
<evidence type="ECO:0000313" key="3">
    <source>
        <dbReference type="EMBL" id="MBE5063585.1"/>
    </source>
</evidence>
<feature type="region of interest" description="Disordered" evidence="1">
    <location>
        <begin position="272"/>
        <end position="342"/>
    </location>
</feature>
<feature type="compositionally biased region" description="Acidic residues" evidence="1">
    <location>
        <begin position="320"/>
        <end position="330"/>
    </location>
</feature>
<keyword evidence="2" id="KW-0472">Membrane</keyword>
<reference evidence="3 4" key="1">
    <citation type="submission" date="2020-10" db="EMBL/GenBank/DDBJ databases">
        <title>ChiBAC.</title>
        <authorList>
            <person name="Zenner C."/>
            <person name="Hitch T.C.A."/>
            <person name="Clavel T."/>
        </authorList>
    </citation>
    <scope>NUCLEOTIDE SEQUENCE [LARGE SCALE GENOMIC DNA]</scope>
    <source>
        <strain evidence="3 4">DSM 108991</strain>
    </source>
</reference>
<sequence length="1132" mass="118487">MEKEEKVQVQAEQEKQPDGQKKKMKTRTKVIAGVAVAALACGVGTGAYLITKNGGIEELLEDSPLADLADKIKGDDVDAGSAGNQDKDGADGASGAGGASGTDGAVQQTGYVDNGGAQVGGTSASNSYPIKMSDLCTFSDPSGLSFDTRYVLHGGSDCIPAKRANAQGYSCKEAYVVLYAKGGQAAGEYVCYVMSSEAEAQRMASAYAGVYNGGGQSAGRWGDVVYVYSSGDYVQTSIRTYYDQGVIKSETPAAYLGMQFYFGGMSEYQPPASSGNGGNGGGGGGSTPGGSTPGGTTPGGNTPGGNTPGGDTPSGPEGPDQPDEPDDPDTPDPSGETSVAVTDEQLTDKLEEALATADSTFPVEITDKYTFEDPEGLEYDTRYVLYGGEGSGAVTAAGQIGSQVNGVYEIYYLKDGKLAAVYRCYDAASADDAAQIESMYGGMGEVKVTGRVACINMDLAMMKSMMEMYVQMGYADEATPEAYMAAICENEGYQYFRNPNPAEEPGEPSDGLTGTTPEETFPIKVTDQYSFEDPKGLAYDKRYVLYAGEDSGAVTAAGYIGSTVNGIYDIYYLADGEIVDAYRCYDGASETDAGQISATYNGTMGEVVTYDNAAVLKWDLSILEMMIPAYSQDGTVEGYMKGLMETDGYQEFQQSQTEEPEEPQQPSGGLTGTTPEEAFSVKVSDSYTYDEAQVLPQDLVYDTRYVIYGDSTCPWAAPLQGYTAQNYYEIMYCLDGKAVYEVKIYGMADESQAVDLTEAMGMGTLVSGDAVLVTSDSIQETIDMYAAYLEEPTPEAYLKALFLDMGMTEVTADTGTATVSCASLPQAKLNRLLYEAEGLLETGDAQWAEPELTPVIPVTGVLDPEAESVARAAEEAEDFDPADAGVVAGETGQQEGFDPAAAGNAGQAADGQQADSQQADGQSEAGQSGDSGAQAETFDPSTAGSVPAGTDGTGAAGAAAGAGSETAADGGMAGESAGTALAVGSTAQWSDADFDDAADRLISGSTAAPQELLIAGGLGFADPQDLDFDTRLVFRGDARSALAAQVAGQRQIAVTQVYEILYAKDGQAVAQYRCIVAGDHIFCQRMKPEKLAERISALPAGQPAFEASLQGYTGWMQQIEQLEEYKEGEETR</sequence>
<feature type="region of interest" description="Disordered" evidence="1">
    <location>
        <begin position="1"/>
        <end position="26"/>
    </location>
</feature>
<feature type="compositionally biased region" description="Low complexity" evidence="1">
    <location>
        <begin position="956"/>
        <end position="970"/>
    </location>
</feature>
<feature type="compositionally biased region" description="Low complexity" evidence="1">
    <location>
        <begin position="309"/>
        <end position="318"/>
    </location>
</feature>
<comment type="caution">
    <text evidence="3">The sequence shown here is derived from an EMBL/GenBank/DDBJ whole genome shotgun (WGS) entry which is preliminary data.</text>
</comment>
<proteinExistence type="predicted"/>
<evidence type="ECO:0000256" key="2">
    <source>
        <dbReference type="SAM" id="Phobius"/>
    </source>
</evidence>
<feature type="region of interest" description="Disordered" evidence="1">
    <location>
        <begin position="498"/>
        <end position="518"/>
    </location>
</feature>
<gene>
    <name evidence="3" type="ORF">INF30_09955</name>
</gene>
<organism evidence="3 4">
    <name type="scientific">Claveliimonas monacensis</name>
    <dbReference type="NCBI Taxonomy" id="2779351"/>
    <lineage>
        <taxon>Bacteria</taxon>
        <taxon>Bacillati</taxon>
        <taxon>Bacillota</taxon>
        <taxon>Clostridia</taxon>
        <taxon>Lachnospirales</taxon>
        <taxon>Lachnospiraceae</taxon>
        <taxon>Claveliimonas</taxon>
    </lineage>
</organism>
<feature type="compositionally biased region" description="Basic and acidic residues" evidence="1">
    <location>
        <begin position="1"/>
        <end position="21"/>
    </location>
</feature>
<feature type="region of interest" description="Disordered" evidence="1">
    <location>
        <begin position="651"/>
        <end position="675"/>
    </location>
</feature>
<protein>
    <submittedName>
        <fullName evidence="3">Uncharacterized protein</fullName>
    </submittedName>
</protein>
<evidence type="ECO:0000256" key="1">
    <source>
        <dbReference type="SAM" id="MobiDB-lite"/>
    </source>
</evidence>
<feature type="transmembrane region" description="Helical" evidence="2">
    <location>
        <begin position="30"/>
        <end position="50"/>
    </location>
</feature>
<evidence type="ECO:0000313" key="4">
    <source>
        <dbReference type="Proteomes" id="UP000758652"/>
    </source>
</evidence>
<keyword evidence="4" id="KW-1185">Reference proteome</keyword>
<dbReference type="Proteomes" id="UP000758652">
    <property type="component" value="Unassembled WGS sequence"/>
</dbReference>
<feature type="region of interest" description="Disordered" evidence="1">
    <location>
        <begin position="893"/>
        <end position="972"/>
    </location>
</feature>
<feature type="compositionally biased region" description="Low complexity" evidence="1">
    <location>
        <begin position="898"/>
        <end position="922"/>
    </location>
</feature>
<name>A0ABR9RM21_9FIRM</name>
<accession>A0ABR9RM21</accession>
<dbReference type="RefSeq" id="WP_226395092.1">
    <property type="nucleotide sequence ID" value="NZ_JADCKL010000007.1"/>
</dbReference>
<feature type="compositionally biased region" description="Gly residues" evidence="1">
    <location>
        <begin position="92"/>
        <end position="101"/>
    </location>
</feature>
<keyword evidence="2" id="KW-0812">Transmembrane</keyword>
<feature type="compositionally biased region" description="Gly residues" evidence="1">
    <location>
        <begin position="275"/>
        <end position="308"/>
    </location>
</feature>
<keyword evidence="2" id="KW-1133">Transmembrane helix</keyword>
<dbReference type="EMBL" id="JADCKL010000007">
    <property type="protein sequence ID" value="MBE5063585.1"/>
    <property type="molecule type" value="Genomic_DNA"/>
</dbReference>